<dbReference type="EMBL" id="QGML01004242">
    <property type="protein sequence ID" value="TVY86100.1"/>
    <property type="molecule type" value="Genomic_DNA"/>
</dbReference>
<reference evidence="1 2" key="1">
    <citation type="submission" date="2018-05" db="EMBL/GenBank/DDBJ databases">
        <title>Genome sequencing and assembly of the regulated plant pathogen Lachnellula willkommii and related sister species for the development of diagnostic species identification markers.</title>
        <authorList>
            <person name="Giroux E."/>
            <person name="Bilodeau G."/>
        </authorList>
    </citation>
    <scope>NUCLEOTIDE SEQUENCE [LARGE SCALE GENOMIC DNA]</scope>
    <source>
        <strain evidence="1 2">CBS 172.35</strain>
    </source>
</reference>
<name>A0A559LZG7_9HELO</name>
<evidence type="ECO:0000313" key="1">
    <source>
        <dbReference type="EMBL" id="TVY86100.1"/>
    </source>
</evidence>
<proteinExistence type="predicted"/>
<keyword evidence="2" id="KW-1185">Reference proteome</keyword>
<dbReference type="Proteomes" id="UP000315522">
    <property type="component" value="Unassembled WGS sequence"/>
</dbReference>
<sequence>MKRSNKAKSQFGRNGFWPSLADAIILVIIIHSGQKQDLKLIPTYKDLLPDLQDQNDSTGAQIVEGLDEWFSGMDDLGTLVTMAVSAL</sequence>
<evidence type="ECO:0000313" key="2">
    <source>
        <dbReference type="Proteomes" id="UP000315522"/>
    </source>
</evidence>
<organism evidence="1 2">
    <name type="scientific">Lachnellula willkommii</name>
    <dbReference type="NCBI Taxonomy" id="215461"/>
    <lineage>
        <taxon>Eukaryota</taxon>
        <taxon>Fungi</taxon>
        <taxon>Dikarya</taxon>
        <taxon>Ascomycota</taxon>
        <taxon>Pezizomycotina</taxon>
        <taxon>Leotiomycetes</taxon>
        <taxon>Helotiales</taxon>
        <taxon>Lachnaceae</taxon>
        <taxon>Lachnellula</taxon>
    </lineage>
</organism>
<comment type="caution">
    <text evidence="1">The sequence shown here is derived from an EMBL/GenBank/DDBJ whole genome shotgun (WGS) entry which is preliminary data.</text>
</comment>
<protein>
    <submittedName>
        <fullName evidence="1">Uncharacterized protein</fullName>
    </submittedName>
</protein>
<gene>
    <name evidence="1" type="ORF">LAWI1_G006824</name>
</gene>
<dbReference type="AlphaFoldDB" id="A0A559LZG7"/>
<accession>A0A559LZG7</accession>